<dbReference type="Pfam" id="PF01791">
    <property type="entry name" value="DeoC"/>
    <property type="match status" value="1"/>
</dbReference>
<evidence type="ECO:0000313" key="1">
    <source>
        <dbReference type="EMBL" id="SVA28774.1"/>
    </source>
</evidence>
<dbReference type="InterPro" id="IPR013785">
    <property type="entry name" value="Aldolase_TIM"/>
</dbReference>
<dbReference type="InterPro" id="IPR050456">
    <property type="entry name" value="DeoC/FbaB_aldolase"/>
</dbReference>
<dbReference type="GO" id="GO:0004332">
    <property type="term" value="F:fructose-bisphosphate aldolase activity"/>
    <property type="evidence" value="ECO:0007669"/>
    <property type="project" value="InterPro"/>
</dbReference>
<accession>A0A381ULB7</accession>
<dbReference type="NCBIfam" id="NF005556">
    <property type="entry name" value="PRK07226.1"/>
    <property type="match status" value="1"/>
</dbReference>
<dbReference type="PANTHER" id="PTHR47916:SF1">
    <property type="entry name" value="3-HYDROXY-5-PHOSPHONOOXYPENTANE-2,4-DIONE THIOLASE"/>
    <property type="match status" value="1"/>
</dbReference>
<gene>
    <name evidence="1" type="ORF">METZ01_LOCUS81628</name>
</gene>
<dbReference type="SMART" id="SM01133">
    <property type="entry name" value="DeoC"/>
    <property type="match status" value="1"/>
</dbReference>
<dbReference type="SUPFAM" id="SSF51569">
    <property type="entry name" value="Aldolase"/>
    <property type="match status" value="1"/>
</dbReference>
<protein>
    <recommendedName>
        <fullName evidence="2">Fructose-bisphosphate aldolase</fullName>
    </recommendedName>
</protein>
<dbReference type="EMBL" id="UINC01006643">
    <property type="protein sequence ID" value="SVA28774.1"/>
    <property type="molecule type" value="Genomic_DNA"/>
</dbReference>
<name>A0A381ULB7_9ZZZZ</name>
<dbReference type="PANTHER" id="PTHR47916">
    <property type="entry name" value="FRUCTOSE-BISPHOSPHATE ALDOLASE CLASS 1"/>
    <property type="match status" value="1"/>
</dbReference>
<dbReference type="InterPro" id="IPR041720">
    <property type="entry name" value="FbaB-like"/>
</dbReference>
<dbReference type="Gene3D" id="3.20.20.70">
    <property type="entry name" value="Aldolase class I"/>
    <property type="match status" value="1"/>
</dbReference>
<organism evidence="1">
    <name type="scientific">marine metagenome</name>
    <dbReference type="NCBI Taxonomy" id="408172"/>
    <lineage>
        <taxon>unclassified sequences</taxon>
        <taxon>metagenomes</taxon>
        <taxon>ecological metagenomes</taxon>
    </lineage>
</organism>
<evidence type="ECO:0008006" key="2">
    <source>
        <dbReference type="Google" id="ProtNLM"/>
    </source>
</evidence>
<proteinExistence type="predicted"/>
<dbReference type="InterPro" id="IPR002915">
    <property type="entry name" value="DeoC/FbaB/LacD_aldolase"/>
</dbReference>
<sequence length="265" mass="27612">MADTLEDRLARILPGGKGVWVPLDHGISGYPEKGLESMDSLVDAVISGGADAIVLHKGALSHHADTTGWGGFVCHVSASTIHGGERSQSKVSVATAEECWQRGARGVSGQVNLGSIYESEMIKSLGELTSQAFPIGMPVLGMVYPRGPNLIVSEDDNTGGVAHAARLAWELGCHVVKVPWTGSPESFRTVTKAVPIPVLIAGGPSGGSFTDLLQIVDDAISAGGAGVCMGRQIFSSNEVTARVEALRMIVHEGHPASQAAELIEE</sequence>
<dbReference type="AlphaFoldDB" id="A0A381ULB7"/>
<dbReference type="PIRSF" id="PIRSF038992">
    <property type="entry name" value="Aldolase_Ia"/>
    <property type="match status" value="1"/>
</dbReference>
<reference evidence="1" key="1">
    <citation type="submission" date="2018-05" db="EMBL/GenBank/DDBJ databases">
        <authorList>
            <person name="Lanie J.A."/>
            <person name="Ng W.-L."/>
            <person name="Kazmierczak K.M."/>
            <person name="Andrzejewski T.M."/>
            <person name="Davidsen T.M."/>
            <person name="Wayne K.J."/>
            <person name="Tettelin H."/>
            <person name="Glass J.I."/>
            <person name="Rusch D."/>
            <person name="Podicherti R."/>
            <person name="Tsui H.-C.T."/>
            <person name="Winkler M.E."/>
        </authorList>
    </citation>
    <scope>NUCLEOTIDE SEQUENCE</scope>
</reference>